<feature type="region of interest" description="Disordered" evidence="5">
    <location>
        <begin position="18"/>
        <end position="50"/>
    </location>
</feature>
<dbReference type="InterPro" id="IPR012678">
    <property type="entry name" value="Ribosomal_uL23/eL15/eS24_sf"/>
</dbReference>
<dbReference type="PANTHER" id="PTHR11620">
    <property type="entry name" value="60S RIBOSOMAL PROTEIN L23A"/>
    <property type="match status" value="1"/>
</dbReference>
<evidence type="ECO:0000313" key="7">
    <source>
        <dbReference type="Proteomes" id="UP000231183"/>
    </source>
</evidence>
<dbReference type="GO" id="GO:0006412">
    <property type="term" value="P:translation"/>
    <property type="evidence" value="ECO:0007669"/>
    <property type="project" value="UniProtKB-UniRule"/>
</dbReference>
<dbReference type="NCBIfam" id="NF004363">
    <property type="entry name" value="PRK05738.2-4"/>
    <property type="match status" value="1"/>
</dbReference>
<dbReference type="AlphaFoldDB" id="A0A2M6W598"/>
<dbReference type="InterPro" id="IPR013025">
    <property type="entry name" value="Ribosomal_uL23-like"/>
</dbReference>
<dbReference type="GO" id="GO:0003735">
    <property type="term" value="F:structural constituent of ribosome"/>
    <property type="evidence" value="ECO:0007669"/>
    <property type="project" value="InterPro"/>
</dbReference>
<evidence type="ECO:0000256" key="3">
    <source>
        <dbReference type="ARBA" id="ARBA00023274"/>
    </source>
</evidence>
<proteinExistence type="inferred from homology"/>
<name>A0A2M6W598_9BACT</name>
<feature type="compositionally biased region" description="Basic and acidic residues" evidence="5">
    <location>
        <begin position="41"/>
        <end position="50"/>
    </location>
</feature>
<accession>A0A2M6W598</accession>
<dbReference type="GO" id="GO:0019843">
    <property type="term" value="F:rRNA binding"/>
    <property type="evidence" value="ECO:0007669"/>
    <property type="project" value="UniProtKB-UniRule"/>
</dbReference>
<keyword evidence="4" id="KW-0699">rRNA-binding</keyword>
<feature type="compositionally biased region" description="Basic and acidic residues" evidence="5">
    <location>
        <begin position="18"/>
        <end position="30"/>
    </location>
</feature>
<comment type="function">
    <text evidence="4">One of the early assembly proteins it binds 23S rRNA. One of the proteins that surrounds the polypeptide exit tunnel on the outside of the ribosome. Forms the main docking site for trigger factor binding to the ribosome.</text>
</comment>
<keyword evidence="3 4" id="KW-0687">Ribonucleoprotein</keyword>
<evidence type="ECO:0000256" key="1">
    <source>
        <dbReference type="ARBA" id="ARBA00006700"/>
    </source>
</evidence>
<reference evidence="7" key="1">
    <citation type="submission" date="2017-09" db="EMBL/GenBank/DDBJ databases">
        <title>Depth-based differentiation of microbial function through sediment-hosted aquifers and enrichment of novel symbionts in the deep terrestrial subsurface.</title>
        <authorList>
            <person name="Probst A.J."/>
            <person name="Ladd B."/>
            <person name="Jarett J.K."/>
            <person name="Geller-Mcgrath D.E."/>
            <person name="Sieber C.M.K."/>
            <person name="Emerson J.B."/>
            <person name="Anantharaman K."/>
            <person name="Thomas B.C."/>
            <person name="Malmstrom R."/>
            <person name="Stieglmeier M."/>
            <person name="Klingl A."/>
            <person name="Woyke T."/>
            <person name="Ryan C.M."/>
            <person name="Banfield J.F."/>
        </authorList>
    </citation>
    <scope>NUCLEOTIDE SEQUENCE [LARGE SCALE GENOMIC DNA]</scope>
</reference>
<dbReference type="Gene3D" id="3.30.70.330">
    <property type="match status" value="1"/>
</dbReference>
<dbReference type="InterPro" id="IPR012677">
    <property type="entry name" value="Nucleotide-bd_a/b_plait_sf"/>
</dbReference>
<dbReference type="GO" id="GO:0005840">
    <property type="term" value="C:ribosome"/>
    <property type="evidence" value="ECO:0007669"/>
    <property type="project" value="UniProtKB-KW"/>
</dbReference>
<protein>
    <recommendedName>
        <fullName evidence="4">Large ribosomal subunit protein uL23</fullName>
    </recommendedName>
</protein>
<dbReference type="EMBL" id="PFBX01000002">
    <property type="protein sequence ID" value="PIT87966.1"/>
    <property type="molecule type" value="Genomic_DNA"/>
</dbReference>
<evidence type="ECO:0000313" key="6">
    <source>
        <dbReference type="EMBL" id="PIT87966.1"/>
    </source>
</evidence>
<organism evidence="6 7">
    <name type="scientific">Candidatus Magasanikbacteria bacterium CG10_big_fil_rev_8_21_14_0_10_40_10</name>
    <dbReference type="NCBI Taxonomy" id="1974648"/>
    <lineage>
        <taxon>Bacteria</taxon>
        <taxon>Candidatus Magasanikiibacteriota</taxon>
    </lineage>
</organism>
<evidence type="ECO:0000256" key="4">
    <source>
        <dbReference type="HAMAP-Rule" id="MF_01369"/>
    </source>
</evidence>
<evidence type="ECO:0000256" key="2">
    <source>
        <dbReference type="ARBA" id="ARBA00022980"/>
    </source>
</evidence>
<dbReference type="HAMAP" id="MF_01369_B">
    <property type="entry name" value="Ribosomal_uL23_B"/>
    <property type="match status" value="1"/>
</dbReference>
<gene>
    <name evidence="4 6" type="primary">rplW</name>
    <name evidence="6" type="ORF">COU31_00170</name>
</gene>
<dbReference type="SUPFAM" id="SSF54189">
    <property type="entry name" value="Ribosomal proteins S24e, L23 and L15e"/>
    <property type="match status" value="1"/>
</dbReference>
<evidence type="ECO:0000256" key="5">
    <source>
        <dbReference type="SAM" id="MobiDB-lite"/>
    </source>
</evidence>
<dbReference type="Proteomes" id="UP000231183">
    <property type="component" value="Unassembled WGS sequence"/>
</dbReference>
<dbReference type="Pfam" id="PF00276">
    <property type="entry name" value="Ribosomal_L23"/>
    <property type="match status" value="1"/>
</dbReference>
<comment type="similarity">
    <text evidence="1 4">Belongs to the universal ribosomal protein uL23 family.</text>
</comment>
<keyword evidence="4" id="KW-0694">RNA-binding</keyword>
<sequence length="162" mass="18026">MGLLNKLLNKKKASEKEELAVKEQAKEKKQIKASGSLSNASKEEKTKKKTIVDDKKKEIKKLKKLSVYSVSDKILLSPLVTEKAAVRESLNQYSFIVGSKANKTQIKKAIVDIYGVKPTKVRVINMSGKVVRFKNTSGRRSDFKKAIVSLPKGKSIDIHQGV</sequence>
<comment type="caution">
    <text evidence="6">The sequence shown here is derived from an EMBL/GenBank/DDBJ whole genome shotgun (WGS) entry which is preliminary data.</text>
</comment>
<keyword evidence="2 4" id="KW-0689">Ribosomal protein</keyword>
<comment type="subunit">
    <text evidence="4">Part of the 50S ribosomal subunit. Contacts protein L29, and trigger factor when it is bound to the ribosome.</text>
</comment>
<dbReference type="GO" id="GO:1990904">
    <property type="term" value="C:ribonucleoprotein complex"/>
    <property type="evidence" value="ECO:0007669"/>
    <property type="project" value="UniProtKB-KW"/>
</dbReference>